<dbReference type="RefSeq" id="WP_404748209.1">
    <property type="nucleotide sequence ID" value="NZ_JBJDQH010000015.1"/>
</dbReference>
<dbReference type="EMBL" id="JBJDQH010000015">
    <property type="protein sequence ID" value="MFK4271004.1"/>
    <property type="molecule type" value="Genomic_DNA"/>
</dbReference>
<proteinExistence type="predicted"/>
<name>A0ABW8LYJ8_9ACTN</name>
<comment type="caution">
    <text evidence="1">The sequence shown here is derived from an EMBL/GenBank/DDBJ whole genome shotgun (WGS) entry which is preliminary data.</text>
</comment>
<accession>A0ABW8LYJ8</accession>
<reference evidence="1 2" key="1">
    <citation type="submission" date="2024-11" db="EMBL/GenBank/DDBJ databases">
        <title>The Natural Products Discovery Center: Release of the First 8490 Sequenced Strains for Exploring Actinobacteria Biosynthetic Diversity.</title>
        <authorList>
            <person name="Kalkreuter E."/>
            <person name="Kautsar S.A."/>
            <person name="Yang D."/>
            <person name="Bader C.D."/>
            <person name="Teijaro C.N."/>
            <person name="Fluegel L."/>
            <person name="Davis C.M."/>
            <person name="Simpson J.R."/>
            <person name="Lauterbach L."/>
            <person name="Steele A.D."/>
            <person name="Gui C."/>
            <person name="Meng S."/>
            <person name="Li G."/>
            <person name="Viehrig K."/>
            <person name="Ye F."/>
            <person name="Su P."/>
            <person name="Kiefer A.F."/>
            <person name="Nichols A."/>
            <person name="Cepeda A.J."/>
            <person name="Yan W."/>
            <person name="Fan B."/>
            <person name="Jiang Y."/>
            <person name="Adhikari A."/>
            <person name="Zheng C.-J."/>
            <person name="Schuster L."/>
            <person name="Cowan T.M."/>
            <person name="Smanski M.J."/>
            <person name="Chevrette M.G."/>
            <person name="De Carvalho L.P.S."/>
            <person name="Shen B."/>
        </authorList>
    </citation>
    <scope>NUCLEOTIDE SEQUENCE [LARGE SCALE GENOMIC DNA]</scope>
    <source>
        <strain evidence="1 2">NPDC020863</strain>
    </source>
</reference>
<dbReference type="Proteomes" id="UP001620295">
    <property type="component" value="Unassembled WGS sequence"/>
</dbReference>
<protein>
    <submittedName>
        <fullName evidence="1">Uncharacterized protein</fullName>
    </submittedName>
</protein>
<evidence type="ECO:0000313" key="1">
    <source>
        <dbReference type="EMBL" id="MFK4271004.1"/>
    </source>
</evidence>
<organism evidence="1 2">
    <name type="scientific">Streptomyces milbemycinicus</name>
    <dbReference type="NCBI Taxonomy" id="476552"/>
    <lineage>
        <taxon>Bacteria</taxon>
        <taxon>Bacillati</taxon>
        <taxon>Actinomycetota</taxon>
        <taxon>Actinomycetes</taxon>
        <taxon>Kitasatosporales</taxon>
        <taxon>Streptomycetaceae</taxon>
        <taxon>Streptomyces</taxon>
    </lineage>
</organism>
<evidence type="ECO:0000313" key="2">
    <source>
        <dbReference type="Proteomes" id="UP001620295"/>
    </source>
</evidence>
<keyword evidence="2" id="KW-1185">Reference proteome</keyword>
<sequence>MTTDPNLPQKISIDGQQAANLATLLRELERFLDECDETTADAIAEFFGLHPAAEAYSAAVCFHADTLEAALGLRGAEGADSPAI</sequence>
<gene>
    <name evidence="1" type="ORF">ACI2L5_39685</name>
</gene>